<accession>A0ABQ8IJW4</accession>
<dbReference type="Proteomes" id="UP000827721">
    <property type="component" value="Unassembled WGS sequence"/>
</dbReference>
<comment type="subcellular location">
    <subcellularLocation>
        <location evidence="1">Cell membrane</location>
        <topology evidence="1">Single-pass membrane protein</topology>
    </subcellularLocation>
    <subcellularLocation>
        <location evidence="2">Endoplasmic reticulum membrane</location>
        <topology evidence="2">Single-pass membrane protein</topology>
    </subcellularLocation>
</comment>
<evidence type="ECO:0000256" key="5">
    <source>
        <dbReference type="ARBA" id="ARBA00022824"/>
    </source>
</evidence>
<evidence type="ECO:0000313" key="11">
    <source>
        <dbReference type="Proteomes" id="UP000827721"/>
    </source>
</evidence>
<keyword evidence="5" id="KW-0256">Endoplasmic reticulum</keyword>
<evidence type="ECO:0000256" key="3">
    <source>
        <dbReference type="ARBA" id="ARBA00022475"/>
    </source>
</evidence>
<evidence type="ECO:0000256" key="9">
    <source>
        <dbReference type="ARBA" id="ARBA00038080"/>
    </source>
</evidence>
<comment type="similarity">
    <text evidence="9">Belongs to the plant Proton pump-interactor protein family.</text>
</comment>
<evidence type="ECO:0000256" key="6">
    <source>
        <dbReference type="ARBA" id="ARBA00022989"/>
    </source>
</evidence>
<keyword evidence="6" id="KW-1133">Transmembrane helix</keyword>
<dbReference type="PANTHER" id="PTHR32219">
    <property type="entry name" value="RNA-BINDING PROTEIN YLMH-RELATED"/>
    <property type="match status" value="1"/>
</dbReference>
<name>A0ABQ8IJW4_9ROSI</name>
<evidence type="ECO:0000256" key="2">
    <source>
        <dbReference type="ARBA" id="ARBA00004389"/>
    </source>
</evidence>
<proteinExistence type="inferred from homology"/>
<evidence type="ECO:0000256" key="4">
    <source>
        <dbReference type="ARBA" id="ARBA00022692"/>
    </source>
</evidence>
<protein>
    <submittedName>
        <fullName evidence="10">Uncharacterized protein</fullName>
    </submittedName>
</protein>
<comment type="caution">
    <text evidence="10">The sequence shown here is derived from an EMBL/GenBank/DDBJ whole genome shotgun (WGS) entry which is preliminary data.</text>
</comment>
<organism evidence="10 11">
    <name type="scientific">Xanthoceras sorbifolium</name>
    <dbReference type="NCBI Taxonomy" id="99658"/>
    <lineage>
        <taxon>Eukaryota</taxon>
        <taxon>Viridiplantae</taxon>
        <taxon>Streptophyta</taxon>
        <taxon>Embryophyta</taxon>
        <taxon>Tracheophyta</taxon>
        <taxon>Spermatophyta</taxon>
        <taxon>Magnoliopsida</taxon>
        <taxon>eudicotyledons</taxon>
        <taxon>Gunneridae</taxon>
        <taxon>Pentapetalae</taxon>
        <taxon>rosids</taxon>
        <taxon>malvids</taxon>
        <taxon>Sapindales</taxon>
        <taxon>Sapindaceae</taxon>
        <taxon>Xanthoceroideae</taxon>
        <taxon>Xanthoceras</taxon>
    </lineage>
</organism>
<keyword evidence="11" id="KW-1185">Reference proteome</keyword>
<evidence type="ECO:0000256" key="7">
    <source>
        <dbReference type="ARBA" id="ARBA00023054"/>
    </source>
</evidence>
<keyword evidence="8" id="KW-0472">Membrane</keyword>
<evidence type="ECO:0000256" key="8">
    <source>
        <dbReference type="ARBA" id="ARBA00023136"/>
    </source>
</evidence>
<reference evidence="10 11" key="1">
    <citation type="submission" date="2021-02" db="EMBL/GenBank/DDBJ databases">
        <title>Plant Genome Project.</title>
        <authorList>
            <person name="Zhang R.-G."/>
        </authorList>
    </citation>
    <scope>NUCLEOTIDE SEQUENCE [LARGE SCALE GENOMIC DNA]</scope>
    <source>
        <tissue evidence="10">Leaves</tissue>
    </source>
</reference>
<dbReference type="EMBL" id="JAFEMO010000001">
    <property type="protein sequence ID" value="KAH7576943.1"/>
    <property type="molecule type" value="Genomic_DNA"/>
</dbReference>
<evidence type="ECO:0000256" key="1">
    <source>
        <dbReference type="ARBA" id="ARBA00004162"/>
    </source>
</evidence>
<keyword evidence="4" id="KW-0812">Transmembrane</keyword>
<gene>
    <name evidence="10" type="ORF">JRO89_XS01G0179200</name>
</gene>
<evidence type="ECO:0000313" key="10">
    <source>
        <dbReference type="EMBL" id="KAH7576943.1"/>
    </source>
</evidence>
<dbReference type="PANTHER" id="PTHR32219:SF2">
    <property type="entry name" value="PROTON PUMP-INTERACTOR 1"/>
    <property type="match status" value="1"/>
</dbReference>
<keyword evidence="7" id="KW-0175">Coiled coil</keyword>
<sequence length="324" mass="38271">MMETEVVQSSSIPEIEKDTIYLHENAIKKLNEGLEPDETGNADELVQRKVHKFYFAKLWPHQDQNFKSRIAEAEKLIEKMDQEMFPVHQKHMDLWPYRERLRIQLKRLYNHKYRIKNALGWKKAALDDLNVALDKLNFANNANQRTAVNSCSSRELINFILWFYGRIECQNNKELKKKIINEIKQLECVGKKAIGNATEKGKIENPLNSRKAIQDRVNLINKISEELRKEHLEVSAKFSCVQKDIDAIDKEINPLWRQWSGIWLKKEEVKRHIENLMKQQEEARATHNRYVSVMSNARELARKKDVKALQELSLREADIFMCQF</sequence>
<dbReference type="InterPro" id="IPR055282">
    <property type="entry name" value="PPI1-4"/>
</dbReference>
<keyword evidence="3" id="KW-1003">Cell membrane</keyword>